<dbReference type="Gene3D" id="3.40.50.1470">
    <property type="entry name" value="Peptidyl-tRNA hydrolase"/>
    <property type="match status" value="1"/>
</dbReference>
<gene>
    <name evidence="5" type="ORF">E6O51_05185</name>
</gene>
<dbReference type="InterPro" id="IPR036416">
    <property type="entry name" value="Pept_tRNA_hydro_sf"/>
</dbReference>
<dbReference type="EC" id="3.1.1.29" evidence="5"/>
<evidence type="ECO:0000256" key="2">
    <source>
        <dbReference type="ARBA" id="ARBA00022801"/>
    </source>
</evidence>
<dbReference type="PANTHER" id="PTHR17224:SF1">
    <property type="entry name" value="PEPTIDYL-TRNA HYDROLASE"/>
    <property type="match status" value="1"/>
</dbReference>
<dbReference type="GO" id="GO:0016881">
    <property type="term" value="F:acid-amino acid ligase activity"/>
    <property type="evidence" value="ECO:0007669"/>
    <property type="project" value="InterPro"/>
</dbReference>
<dbReference type="SUPFAM" id="SSF53244">
    <property type="entry name" value="MurD-like peptide ligases, peptide-binding domain"/>
    <property type="match status" value="1"/>
</dbReference>
<dbReference type="AlphaFoldDB" id="A0A4S4AY59"/>
<keyword evidence="1" id="KW-0820">tRNA-binding</keyword>
<dbReference type="PANTHER" id="PTHR17224">
    <property type="entry name" value="PEPTIDYL-TRNA HYDROLASE"/>
    <property type="match status" value="1"/>
</dbReference>
<sequence length="391" mass="42276">MCVGSTEGRMQIVRSSNGVVFVRDDWKAPLWSIQAPFEFMRDAQAVRKVLVIGTLSDYSLSASKLYPKVARQALEIGQLVVFVGPHALRALKAGTDDPSRQLRAFPSLRDASEYLHSALRPGDLVLLKGSHKTDHLVRLVLDRERRIACWQEKCGRSNFCGVCDQLYAAASAPPVRAGTDRGFAVPPPGREVPDPAGLVVVVGLGNPEPKYADTPHNVGYRICDQLAAGAGGFWEAGPEGQLSLITGNGRTVLLFKPGVSMNRSGEPVRSFLERHGAGVDQLIVVHDDMDLPLGEVRLKREGGDAGHKGVRSVIGSLGSGQFRRIRVGVRRHGEHEEARLLVLVPFAPSERNSLGKGLSRASDMLGEMLWASRPACRGASEGTRTPTPFGT</sequence>
<evidence type="ECO:0000313" key="5">
    <source>
        <dbReference type="EMBL" id="THF63552.1"/>
    </source>
</evidence>
<evidence type="ECO:0000259" key="4">
    <source>
        <dbReference type="Pfam" id="PF02875"/>
    </source>
</evidence>
<feature type="domain" description="Mur ligase C-terminal" evidence="4">
    <location>
        <begin position="8"/>
        <end position="130"/>
    </location>
</feature>
<dbReference type="InterPro" id="IPR004101">
    <property type="entry name" value="Mur_ligase_C"/>
</dbReference>
<dbReference type="InterPro" id="IPR001328">
    <property type="entry name" value="Pept_tRNA_hydro"/>
</dbReference>
<comment type="caution">
    <text evidence="5">The sequence shown here is derived from an EMBL/GenBank/DDBJ whole genome shotgun (WGS) entry which is preliminary data.</text>
</comment>
<organism evidence="5 6">
    <name type="scientific">Pseudothauera rhizosphaerae</name>
    <dbReference type="NCBI Taxonomy" id="2565932"/>
    <lineage>
        <taxon>Bacteria</taxon>
        <taxon>Pseudomonadati</taxon>
        <taxon>Pseudomonadota</taxon>
        <taxon>Betaproteobacteria</taxon>
        <taxon>Rhodocyclales</taxon>
        <taxon>Zoogloeaceae</taxon>
        <taxon>Pseudothauera</taxon>
    </lineage>
</organism>
<proteinExistence type="predicted"/>
<accession>A0A4S4AY59</accession>
<dbReference type="GO" id="GO:0004045">
    <property type="term" value="F:peptidyl-tRNA hydrolase activity"/>
    <property type="evidence" value="ECO:0007669"/>
    <property type="project" value="UniProtKB-EC"/>
</dbReference>
<keyword evidence="6" id="KW-1185">Reference proteome</keyword>
<dbReference type="OrthoDB" id="9803907at2"/>
<dbReference type="Pfam" id="PF02875">
    <property type="entry name" value="Mur_ligase_C"/>
    <property type="match status" value="1"/>
</dbReference>
<name>A0A4S4AY59_9RHOO</name>
<dbReference type="GO" id="GO:0000049">
    <property type="term" value="F:tRNA binding"/>
    <property type="evidence" value="ECO:0007669"/>
    <property type="project" value="UniProtKB-KW"/>
</dbReference>
<evidence type="ECO:0000256" key="1">
    <source>
        <dbReference type="ARBA" id="ARBA00022555"/>
    </source>
</evidence>
<dbReference type="Proteomes" id="UP000307956">
    <property type="component" value="Unassembled WGS sequence"/>
</dbReference>
<dbReference type="NCBIfam" id="TIGR00447">
    <property type="entry name" value="pth"/>
    <property type="match status" value="1"/>
</dbReference>
<dbReference type="EMBL" id="SSOD01000003">
    <property type="protein sequence ID" value="THF63552.1"/>
    <property type="molecule type" value="Genomic_DNA"/>
</dbReference>
<keyword evidence="2 5" id="KW-0378">Hydrolase</keyword>
<keyword evidence="3" id="KW-0694">RNA-binding</keyword>
<evidence type="ECO:0000313" key="6">
    <source>
        <dbReference type="Proteomes" id="UP000307956"/>
    </source>
</evidence>
<reference evidence="5 6" key="1">
    <citation type="submission" date="2019-04" db="EMBL/GenBank/DDBJ databases">
        <title>Azoarcus rhizosphaerae sp. nov. isolated from rhizosphere of Ficus religiosa.</title>
        <authorList>
            <person name="Lin S.-Y."/>
            <person name="Hameed A."/>
            <person name="Hsu Y.-H."/>
            <person name="Young C.-C."/>
        </authorList>
    </citation>
    <scope>NUCLEOTIDE SEQUENCE [LARGE SCALE GENOMIC DNA]</scope>
    <source>
        <strain evidence="5 6">CC-YHH848</strain>
    </source>
</reference>
<protein>
    <submittedName>
        <fullName evidence="5">Aminoacyl-tRNA hydrolase</fullName>
        <ecNumber evidence="5">3.1.1.29</ecNumber>
    </submittedName>
</protein>
<dbReference type="Gene3D" id="3.90.190.20">
    <property type="entry name" value="Mur ligase, C-terminal domain"/>
    <property type="match status" value="1"/>
</dbReference>
<dbReference type="CDD" id="cd00462">
    <property type="entry name" value="PTH"/>
    <property type="match status" value="1"/>
</dbReference>
<evidence type="ECO:0000256" key="3">
    <source>
        <dbReference type="ARBA" id="ARBA00022884"/>
    </source>
</evidence>
<dbReference type="InterPro" id="IPR036615">
    <property type="entry name" value="Mur_ligase_C_dom_sf"/>
</dbReference>
<dbReference type="SUPFAM" id="SSF53178">
    <property type="entry name" value="Peptidyl-tRNA hydrolase-like"/>
    <property type="match status" value="1"/>
</dbReference>
<dbReference type="Pfam" id="PF01195">
    <property type="entry name" value="Pept_tRNA_hydro"/>
    <property type="match status" value="1"/>
</dbReference>